<dbReference type="InterPro" id="IPR044862">
    <property type="entry name" value="Pro_4_hyd_alph_FE2OG_OXY"/>
</dbReference>
<evidence type="ECO:0000313" key="3">
    <source>
        <dbReference type="Proteomes" id="UP001555786"/>
    </source>
</evidence>
<comment type="caution">
    <text evidence="2">The sequence shown here is derived from an EMBL/GenBank/DDBJ whole genome shotgun (WGS) entry which is preliminary data.</text>
</comment>
<dbReference type="RefSeq" id="WP_367626690.1">
    <property type="nucleotide sequence ID" value="NZ_JBFNQD010000023.1"/>
</dbReference>
<dbReference type="Gene3D" id="2.60.120.620">
    <property type="entry name" value="q2cbj1_9rhob like domain"/>
    <property type="match status" value="1"/>
</dbReference>
<dbReference type="EC" id="1.14.11.-" evidence="2"/>
<proteinExistence type="predicted"/>
<feature type="domain" description="Prolyl 4-hydroxylase alpha subunit Fe(2+) 2OG dioxygenase" evidence="1">
    <location>
        <begin position="104"/>
        <end position="182"/>
    </location>
</feature>
<sequence>MPVIDLDVIRNAEIHDEPYRHIIGEGFLQKNKIPSLRQDFPAIDKPGFLTVSDIALRGSFRELVEELESSAMAQSLSEKLGLDLDPLPRLTTIRRLSQLKDGRIHTDSESKLATFLVYMNDGWKEGEGGCLRVLNGPDNFDDMTAEISPVMGSCFGFRRAANSWHGHKPFAGERRVVQITWLKDAGELERKKKRNSVAQFFKGIFGR</sequence>
<dbReference type="EMBL" id="JBFNQD010000023">
    <property type="protein sequence ID" value="MEW9310178.1"/>
    <property type="molecule type" value="Genomic_DNA"/>
</dbReference>
<reference evidence="2 3" key="1">
    <citation type="submission" date="2024-07" db="EMBL/GenBank/DDBJ databases">
        <title>Description of Labrys sedimenti sp. nov., isolated from a diclofenac-degrading enrichment culture.</title>
        <authorList>
            <person name="Tancsics A."/>
            <person name="Csepanyi A."/>
        </authorList>
    </citation>
    <scope>NUCLEOTIDE SEQUENCE [LARGE SCALE GENOMIC DNA]</scope>
    <source>
        <strain evidence="2 3">LMG 23578</strain>
    </source>
</reference>
<dbReference type="Proteomes" id="UP001555786">
    <property type="component" value="Unassembled WGS sequence"/>
</dbReference>
<evidence type="ECO:0000259" key="1">
    <source>
        <dbReference type="Pfam" id="PF13640"/>
    </source>
</evidence>
<keyword evidence="3" id="KW-1185">Reference proteome</keyword>
<evidence type="ECO:0000313" key="2">
    <source>
        <dbReference type="EMBL" id="MEW9310178.1"/>
    </source>
</evidence>
<keyword evidence="2" id="KW-0560">Oxidoreductase</keyword>
<gene>
    <name evidence="2" type="ORF">ABXS05_31865</name>
</gene>
<protein>
    <submittedName>
        <fullName evidence="2">2OG-Fe(II) oxygenase</fullName>
        <ecNumber evidence="2">1.14.11.-</ecNumber>
    </submittedName>
</protein>
<name>A0ABV3PYG2_9HYPH</name>
<organism evidence="2 3">
    <name type="scientific">Labrys neptuniae</name>
    <dbReference type="NCBI Taxonomy" id="376174"/>
    <lineage>
        <taxon>Bacteria</taxon>
        <taxon>Pseudomonadati</taxon>
        <taxon>Pseudomonadota</taxon>
        <taxon>Alphaproteobacteria</taxon>
        <taxon>Hyphomicrobiales</taxon>
        <taxon>Xanthobacteraceae</taxon>
        <taxon>Labrys</taxon>
    </lineage>
</organism>
<dbReference type="Pfam" id="PF13640">
    <property type="entry name" value="2OG-FeII_Oxy_3"/>
    <property type="match status" value="1"/>
</dbReference>
<dbReference type="GO" id="GO:0016491">
    <property type="term" value="F:oxidoreductase activity"/>
    <property type="evidence" value="ECO:0007669"/>
    <property type="project" value="UniProtKB-KW"/>
</dbReference>
<accession>A0ABV3PYG2</accession>